<feature type="chain" id="PRO_5015599963" evidence="1">
    <location>
        <begin position="25"/>
        <end position="248"/>
    </location>
</feature>
<comment type="caution">
    <text evidence="2">The sequence shown here is derived from an EMBL/GenBank/DDBJ whole genome shotgun (WGS) entry which is preliminary data.</text>
</comment>
<dbReference type="InterPro" id="IPR007433">
    <property type="entry name" value="DUF481"/>
</dbReference>
<dbReference type="Pfam" id="PF04338">
    <property type="entry name" value="DUF481"/>
    <property type="match status" value="1"/>
</dbReference>
<name>A0A2T3N763_9GAMM</name>
<feature type="signal peptide" evidence="1">
    <location>
        <begin position="1"/>
        <end position="24"/>
    </location>
</feature>
<evidence type="ECO:0000256" key="1">
    <source>
        <dbReference type="SAM" id="SignalP"/>
    </source>
</evidence>
<dbReference type="EMBL" id="PYMB01000019">
    <property type="protein sequence ID" value="PSW08730.1"/>
    <property type="molecule type" value="Genomic_DNA"/>
</dbReference>
<organism evidence="2 3">
    <name type="scientific">Photobacterium rosenbergii</name>
    <dbReference type="NCBI Taxonomy" id="294936"/>
    <lineage>
        <taxon>Bacteria</taxon>
        <taxon>Pseudomonadati</taxon>
        <taxon>Pseudomonadota</taxon>
        <taxon>Gammaproteobacteria</taxon>
        <taxon>Vibrionales</taxon>
        <taxon>Vibrionaceae</taxon>
        <taxon>Photobacterium</taxon>
    </lineage>
</organism>
<dbReference type="RefSeq" id="WP_107300470.1">
    <property type="nucleotide sequence ID" value="NZ_PYMB01000019.1"/>
</dbReference>
<dbReference type="OrthoDB" id="5867182at2"/>
<evidence type="ECO:0000313" key="3">
    <source>
        <dbReference type="Proteomes" id="UP000241346"/>
    </source>
</evidence>
<protein>
    <submittedName>
        <fullName evidence="2">DUF481 domain-containing protein</fullName>
    </submittedName>
</protein>
<reference evidence="2 3" key="1">
    <citation type="submission" date="2018-03" db="EMBL/GenBank/DDBJ databases">
        <title>Whole genome sequencing of Histamine producing bacteria.</title>
        <authorList>
            <person name="Butler K."/>
        </authorList>
    </citation>
    <scope>NUCLEOTIDE SEQUENCE [LARGE SCALE GENOMIC DNA]</scope>
    <source>
        <strain evidence="2 3">DSM 19138</strain>
    </source>
</reference>
<dbReference type="AlphaFoldDB" id="A0A2T3N763"/>
<accession>A0A2T3N763</accession>
<proteinExistence type="predicted"/>
<evidence type="ECO:0000313" key="2">
    <source>
        <dbReference type="EMBL" id="PSW08730.1"/>
    </source>
</evidence>
<sequence length="248" mass="27455">MKSQFAIALSGLLVVATHSAVVNASDEESGPWSGNAKLGFIFTETTTSSLSVNSGASLAYDFKDWQQKGEVYTYYTSASEGEDGTNKYNLSYGLRHFVNDAWFIYGNSKYEHDQFATYRHQLTIASGFGATLIDTGDSKLDIGAGPGYRFSQRQSFDPDFPEKNEDEVIANAFAEANTKINDRFELGGRLGVDYGEANTSTNLKSFVKNQLMEDVSLQLDLEYIYNSTVASDQSNDELYSTVSLNYDF</sequence>
<keyword evidence="1" id="KW-0732">Signal</keyword>
<gene>
    <name evidence="2" type="ORF">C9J01_23005</name>
</gene>
<dbReference type="Proteomes" id="UP000241346">
    <property type="component" value="Unassembled WGS sequence"/>
</dbReference>